<name>A0A918JW50_9FLAO</name>
<accession>A0A918JW50</accession>
<comment type="caution">
    <text evidence="1">The sequence shown here is derived from an EMBL/GenBank/DDBJ whole genome shotgun (WGS) entry which is preliminary data.</text>
</comment>
<sequence>MTNTISGNRIATVNFTGGTVVDVNETITNLNQNTTTGVITYTNENTPADTQTANVVSTNANNQISVGTDGGAFLNIPVVYAAGKVNANGTVNTGAIYNATVTKVTTNNGTGGGTEGDYQITFTTPLPNANYVIQLTIADCGGDCPGNSTANYDDPGITYYTQTTGGFFVNIKDSDNGTNQGDDIDLDFMFTVIRLPN</sequence>
<dbReference type="RefSeq" id="WP_229809269.1">
    <property type="nucleotide sequence ID" value="NZ_BMWS01000015.1"/>
</dbReference>
<proteinExistence type="predicted"/>
<organism evidence="1 2">
    <name type="scientific">Aquimarina muelleri</name>
    <dbReference type="NCBI Taxonomy" id="279356"/>
    <lineage>
        <taxon>Bacteria</taxon>
        <taxon>Pseudomonadati</taxon>
        <taxon>Bacteroidota</taxon>
        <taxon>Flavobacteriia</taxon>
        <taxon>Flavobacteriales</taxon>
        <taxon>Flavobacteriaceae</taxon>
        <taxon>Aquimarina</taxon>
    </lineage>
</organism>
<evidence type="ECO:0000313" key="2">
    <source>
        <dbReference type="Proteomes" id="UP000601108"/>
    </source>
</evidence>
<dbReference type="AlphaFoldDB" id="A0A918JW50"/>
<reference evidence="1 2" key="1">
    <citation type="journal article" date="2014" name="Int. J. Syst. Evol. Microbiol.">
        <title>Complete genome sequence of Corynebacterium casei LMG S-19264T (=DSM 44701T), isolated from a smear-ripened cheese.</title>
        <authorList>
            <consortium name="US DOE Joint Genome Institute (JGI-PGF)"/>
            <person name="Walter F."/>
            <person name="Albersmeier A."/>
            <person name="Kalinowski J."/>
            <person name="Ruckert C."/>
        </authorList>
    </citation>
    <scope>NUCLEOTIDE SEQUENCE [LARGE SCALE GENOMIC DNA]</scope>
    <source>
        <strain evidence="1 2">KCTC 12285</strain>
    </source>
</reference>
<dbReference type="EMBL" id="BMWS01000015">
    <property type="protein sequence ID" value="GGX21617.1"/>
    <property type="molecule type" value="Genomic_DNA"/>
</dbReference>
<dbReference type="Proteomes" id="UP000601108">
    <property type="component" value="Unassembled WGS sequence"/>
</dbReference>
<gene>
    <name evidence="1" type="ORF">GCM10007384_23600</name>
</gene>
<protein>
    <submittedName>
        <fullName evidence="1">Uncharacterized protein</fullName>
    </submittedName>
</protein>
<keyword evidence="2" id="KW-1185">Reference proteome</keyword>
<evidence type="ECO:0000313" key="1">
    <source>
        <dbReference type="EMBL" id="GGX21617.1"/>
    </source>
</evidence>